<keyword evidence="2 3" id="KW-0238">DNA-binding</keyword>
<dbReference type="InterPro" id="IPR025269">
    <property type="entry name" value="SAM-like_dom"/>
</dbReference>
<name>A0A0F5IYM3_9BACT</name>
<accession>A0A0F5IYM3</accession>
<dbReference type="EMBL" id="AQHV01000016">
    <property type="protein sequence ID" value="KKB50285.1"/>
    <property type="molecule type" value="Genomic_DNA"/>
</dbReference>
<evidence type="ECO:0000256" key="1">
    <source>
        <dbReference type="ARBA" id="ARBA00022908"/>
    </source>
</evidence>
<dbReference type="AlphaFoldDB" id="A0A0F5IYM3"/>
<dbReference type="RefSeq" id="WP_007656285.1">
    <property type="nucleotide sequence ID" value="NZ_KQ033913.1"/>
</dbReference>
<evidence type="ECO:0000313" key="6">
    <source>
        <dbReference type="Proteomes" id="UP000033047"/>
    </source>
</evidence>
<dbReference type="GO" id="GO:0015074">
    <property type="term" value="P:DNA integration"/>
    <property type="evidence" value="ECO:0007669"/>
    <property type="project" value="UniProtKB-KW"/>
</dbReference>
<dbReference type="Proteomes" id="UP000033047">
    <property type="component" value="Unassembled WGS sequence"/>
</dbReference>
<dbReference type="Pfam" id="PF13102">
    <property type="entry name" value="Phage_int_SAM_5"/>
    <property type="match status" value="1"/>
</dbReference>
<dbReference type="InterPro" id="IPR011010">
    <property type="entry name" value="DNA_brk_join_enz"/>
</dbReference>
<dbReference type="GO" id="GO:0003677">
    <property type="term" value="F:DNA binding"/>
    <property type="evidence" value="ECO:0007669"/>
    <property type="project" value="UniProtKB-UniRule"/>
</dbReference>
<evidence type="ECO:0000259" key="4">
    <source>
        <dbReference type="PROSITE" id="PS51900"/>
    </source>
</evidence>
<dbReference type="PROSITE" id="PS51900">
    <property type="entry name" value="CB"/>
    <property type="match status" value="1"/>
</dbReference>
<dbReference type="InterPro" id="IPR044068">
    <property type="entry name" value="CB"/>
</dbReference>
<dbReference type="Gene3D" id="1.10.150.130">
    <property type="match status" value="1"/>
</dbReference>
<proteinExistence type="predicted"/>
<dbReference type="STRING" id="927665.HMPREF1535_03634"/>
<evidence type="ECO:0000256" key="2">
    <source>
        <dbReference type="ARBA" id="ARBA00023125"/>
    </source>
</evidence>
<dbReference type="InterPro" id="IPR010998">
    <property type="entry name" value="Integrase_recombinase_N"/>
</dbReference>
<dbReference type="PATRIC" id="fig|927665.4.peg.3737"/>
<organism evidence="5 6">
    <name type="scientific">Parabacteroides goldsteinii DSM 19448 = WAL 12034</name>
    <dbReference type="NCBI Taxonomy" id="927665"/>
    <lineage>
        <taxon>Bacteria</taxon>
        <taxon>Pseudomonadati</taxon>
        <taxon>Bacteroidota</taxon>
        <taxon>Bacteroidia</taxon>
        <taxon>Bacteroidales</taxon>
        <taxon>Tannerellaceae</taxon>
        <taxon>Parabacteroides</taxon>
    </lineage>
</organism>
<reference evidence="5 6" key="1">
    <citation type="submission" date="2013-04" db="EMBL/GenBank/DDBJ databases">
        <title>The Genome Sequence of Parabacteroides goldsteinii DSM 19448.</title>
        <authorList>
            <consortium name="The Broad Institute Genomics Platform"/>
            <person name="Earl A."/>
            <person name="Ward D."/>
            <person name="Feldgarden M."/>
            <person name="Gevers D."/>
            <person name="Martens E."/>
            <person name="Sakamoto M."/>
            <person name="Benno Y."/>
            <person name="Song Y."/>
            <person name="Liu C."/>
            <person name="Lee J."/>
            <person name="Bolanos M."/>
            <person name="Vaisanen M.L."/>
            <person name="Finegold S.M."/>
            <person name="Walker B."/>
            <person name="Young S."/>
            <person name="Zeng Q."/>
            <person name="Gargeya S."/>
            <person name="Fitzgerald M."/>
            <person name="Haas B."/>
            <person name="Abouelleil A."/>
            <person name="Allen A.W."/>
            <person name="Alvarado L."/>
            <person name="Arachchi H.M."/>
            <person name="Berlin A.M."/>
            <person name="Chapman S.B."/>
            <person name="Gainer-Dewar J."/>
            <person name="Goldberg J."/>
            <person name="Griggs A."/>
            <person name="Gujja S."/>
            <person name="Hansen M."/>
            <person name="Howarth C."/>
            <person name="Imamovic A."/>
            <person name="Ireland A."/>
            <person name="Larimer J."/>
            <person name="McCowan C."/>
            <person name="Murphy C."/>
            <person name="Pearson M."/>
            <person name="Poon T.W."/>
            <person name="Priest M."/>
            <person name="Roberts A."/>
            <person name="Saif S."/>
            <person name="Shea T."/>
            <person name="Sisk P."/>
            <person name="Sykes S."/>
            <person name="Wortman J."/>
            <person name="Nusbaum C."/>
            <person name="Birren B."/>
        </authorList>
    </citation>
    <scope>NUCLEOTIDE SEQUENCE [LARGE SCALE GENOMIC DNA]</scope>
    <source>
        <strain evidence="5 6">DSM 19448</strain>
    </source>
</reference>
<evidence type="ECO:0000256" key="3">
    <source>
        <dbReference type="PROSITE-ProRule" id="PRU01248"/>
    </source>
</evidence>
<gene>
    <name evidence="5" type="ORF">HMPREF1535_03634</name>
</gene>
<evidence type="ECO:0000313" key="5">
    <source>
        <dbReference type="EMBL" id="KKB50285.1"/>
    </source>
</evidence>
<sequence>MRNKDFCILMLEQEKQKRSNGDESTADLYRATRNHFATFVRERGKSGLLGDVTQDVVQEFIRYLKGKKLRVNSVNSYISNLRAMYNRACRGWKGRPEERPFEGMQLQR</sequence>
<protein>
    <recommendedName>
        <fullName evidence="4">Core-binding (CB) domain-containing protein</fullName>
    </recommendedName>
</protein>
<dbReference type="SUPFAM" id="SSF56349">
    <property type="entry name" value="DNA breaking-rejoining enzymes"/>
    <property type="match status" value="1"/>
</dbReference>
<feature type="domain" description="Core-binding (CB)" evidence="4">
    <location>
        <begin position="1"/>
        <end position="89"/>
    </location>
</feature>
<comment type="caution">
    <text evidence="5">The sequence shown here is derived from an EMBL/GenBank/DDBJ whole genome shotgun (WGS) entry which is preliminary data.</text>
</comment>
<keyword evidence="1" id="KW-0229">DNA integration</keyword>
<dbReference type="HOGENOM" id="CLU_2194425_0_0_10"/>